<name>A0A074ZRX0_OPIVI</name>
<sequence>MLPHDDNDDDDEGDDDDDDDGDVDDDGDDDDDVDDNDDGDDDDDDDGAAAAEKSIPRQIGREFGTLVGPASSRDLIGRKSGPNSQSWPNIGLMPVANAASRMRQSFRLRYIYEALYNCS</sequence>
<dbReference type="AlphaFoldDB" id="A0A074ZRX0"/>
<evidence type="ECO:0000256" key="1">
    <source>
        <dbReference type="SAM" id="MobiDB-lite"/>
    </source>
</evidence>
<dbReference type="GeneID" id="20318802"/>
<dbReference type="Proteomes" id="UP000054324">
    <property type="component" value="Unassembled WGS sequence"/>
</dbReference>
<reference evidence="2 3" key="1">
    <citation type="submission" date="2013-11" db="EMBL/GenBank/DDBJ databases">
        <title>Opisthorchis viverrini - life in the bile duct.</title>
        <authorList>
            <person name="Young N.D."/>
            <person name="Nagarajan N."/>
            <person name="Lin S.J."/>
            <person name="Korhonen P.K."/>
            <person name="Jex A.R."/>
            <person name="Hall R.S."/>
            <person name="Safavi-Hemami H."/>
            <person name="Kaewkong W."/>
            <person name="Bertrand D."/>
            <person name="Gao S."/>
            <person name="Seet Q."/>
            <person name="Wongkham S."/>
            <person name="Teh B.T."/>
            <person name="Wongkham C."/>
            <person name="Intapan P.M."/>
            <person name="Maleewong W."/>
            <person name="Yang X."/>
            <person name="Hu M."/>
            <person name="Wang Z."/>
            <person name="Hofmann A."/>
            <person name="Sternberg P.W."/>
            <person name="Tan P."/>
            <person name="Wang J."/>
            <person name="Gasser R.B."/>
        </authorList>
    </citation>
    <scope>NUCLEOTIDE SEQUENCE [LARGE SCALE GENOMIC DNA]</scope>
</reference>
<dbReference type="EMBL" id="KL596696">
    <property type="protein sequence ID" value="KER28577.1"/>
    <property type="molecule type" value="Genomic_DNA"/>
</dbReference>
<protein>
    <submittedName>
        <fullName evidence="2">Uncharacterized protein</fullName>
    </submittedName>
</protein>
<proteinExistence type="predicted"/>
<dbReference type="CTD" id="20318802"/>
<feature type="region of interest" description="Disordered" evidence="1">
    <location>
        <begin position="1"/>
        <end position="90"/>
    </location>
</feature>
<keyword evidence="3" id="KW-1185">Reference proteome</keyword>
<accession>A0A074ZRX0</accession>
<evidence type="ECO:0000313" key="2">
    <source>
        <dbReference type="EMBL" id="KER28577.1"/>
    </source>
</evidence>
<evidence type="ECO:0000313" key="3">
    <source>
        <dbReference type="Proteomes" id="UP000054324"/>
    </source>
</evidence>
<organism evidence="2 3">
    <name type="scientific">Opisthorchis viverrini</name>
    <name type="common">Southeast Asian liver fluke</name>
    <dbReference type="NCBI Taxonomy" id="6198"/>
    <lineage>
        <taxon>Eukaryota</taxon>
        <taxon>Metazoa</taxon>
        <taxon>Spiralia</taxon>
        <taxon>Lophotrochozoa</taxon>
        <taxon>Platyhelminthes</taxon>
        <taxon>Trematoda</taxon>
        <taxon>Digenea</taxon>
        <taxon>Opisthorchiida</taxon>
        <taxon>Opisthorchiata</taxon>
        <taxon>Opisthorchiidae</taxon>
        <taxon>Opisthorchis</taxon>
    </lineage>
</organism>
<feature type="compositionally biased region" description="Acidic residues" evidence="1">
    <location>
        <begin position="1"/>
        <end position="47"/>
    </location>
</feature>
<dbReference type="RefSeq" id="XP_009167666.1">
    <property type="nucleotide sequence ID" value="XM_009169402.1"/>
</dbReference>
<dbReference type="KEGG" id="ovi:T265_04620"/>
<gene>
    <name evidence="2" type="ORF">T265_04620</name>
</gene>